<dbReference type="SMART" id="SM00612">
    <property type="entry name" value="Kelch"/>
    <property type="match status" value="6"/>
</dbReference>
<name>A0A3Q3AYP5_KRYMA</name>
<dbReference type="InterPro" id="IPR017096">
    <property type="entry name" value="BTB-kelch_protein"/>
</dbReference>
<dbReference type="InterPro" id="IPR015915">
    <property type="entry name" value="Kelch-typ_b-propeller"/>
</dbReference>
<dbReference type="OMA" id="KIRLAWM"/>
<feature type="domain" description="BTB" evidence="3">
    <location>
        <begin position="18"/>
        <end position="84"/>
    </location>
</feature>
<dbReference type="PANTHER" id="PTHR24412">
    <property type="entry name" value="KELCH PROTEIN"/>
    <property type="match status" value="1"/>
</dbReference>
<dbReference type="PANTHER" id="PTHR24412:SF172">
    <property type="entry name" value="KELCH-LIKE PROTEIN 10"/>
    <property type="match status" value="1"/>
</dbReference>
<dbReference type="PIRSF" id="PIRSF037037">
    <property type="entry name" value="Kelch-like_protein_gigaxonin"/>
    <property type="match status" value="1"/>
</dbReference>
<dbReference type="SMART" id="SM00225">
    <property type="entry name" value="BTB"/>
    <property type="match status" value="1"/>
</dbReference>
<evidence type="ECO:0000256" key="1">
    <source>
        <dbReference type="ARBA" id="ARBA00022441"/>
    </source>
</evidence>
<dbReference type="GeneTree" id="ENSGT00940000154664"/>
<dbReference type="InterPro" id="IPR006652">
    <property type="entry name" value="Kelch_1"/>
</dbReference>
<keyword evidence="2" id="KW-0677">Repeat</keyword>
<reference evidence="4" key="2">
    <citation type="submission" date="2025-09" db="UniProtKB">
        <authorList>
            <consortium name="Ensembl"/>
        </authorList>
    </citation>
    <scope>IDENTIFICATION</scope>
</reference>
<evidence type="ECO:0000313" key="4">
    <source>
        <dbReference type="Ensembl" id="ENSKMAP00000016674.1"/>
    </source>
</evidence>
<dbReference type="Pfam" id="PF24681">
    <property type="entry name" value="Kelch_KLHDC2_KLHL20_DRC7"/>
    <property type="match status" value="1"/>
</dbReference>
<dbReference type="SUPFAM" id="SSF117281">
    <property type="entry name" value="Kelch motif"/>
    <property type="match status" value="1"/>
</dbReference>
<dbReference type="Gene3D" id="1.25.40.420">
    <property type="match status" value="1"/>
</dbReference>
<dbReference type="Pfam" id="PF00651">
    <property type="entry name" value="BTB"/>
    <property type="match status" value="1"/>
</dbReference>
<dbReference type="PROSITE" id="PS50097">
    <property type="entry name" value="BTB"/>
    <property type="match status" value="1"/>
</dbReference>
<dbReference type="Pfam" id="PF01344">
    <property type="entry name" value="Kelch_1"/>
    <property type="match status" value="2"/>
</dbReference>
<dbReference type="Pfam" id="PF07707">
    <property type="entry name" value="BACK"/>
    <property type="match status" value="1"/>
</dbReference>
<dbReference type="AlphaFoldDB" id="A0A3Q3AYP5"/>
<dbReference type="STRING" id="37003.ENSKMAP00000016674"/>
<accession>A0A3Q3AYP5</accession>
<dbReference type="InterPro" id="IPR011705">
    <property type="entry name" value="BACK"/>
</dbReference>
<evidence type="ECO:0000256" key="2">
    <source>
        <dbReference type="ARBA" id="ARBA00022737"/>
    </source>
</evidence>
<dbReference type="OrthoDB" id="191037at2759"/>
<dbReference type="FunFam" id="1.25.40.420:FF:000001">
    <property type="entry name" value="Kelch-like family member 12"/>
    <property type="match status" value="1"/>
</dbReference>
<keyword evidence="1" id="KW-0880">Kelch repeat</keyword>
<sequence length="580" mass="65785">MSEDMSVYNELRLRKQLCDAVIRVDGVEFHVHKVILCSCSPYFRALFSHWSTPDCQIYDIHGVTAELMKVIVEFAYTGFVPVTQDNAQELFTAADRFNIMGILEACGDFIEQELSPQNCIGIWLFAETYYYPGLREKAFLFTLNHFEEVVATSEEFLSLPTEHLYEIVQSDQLSVKQEETVYEAILKWIAFAPEERKEYVCVLLSNVRLALISPKYIIKNVIENEFVKSSPEYRATVLETLNLIVDHMSKNFSKSLLCHSFARPRLPSSILLAVGGWTDGSPTNIIEAYDPRTDLWIRMDYPEHIRRAYHGAVFLNKSVYCVGGFDSVERFSTVHRFDLATHTWHEVSPMHSSRCFVSVTVMDEYIYAMGGYNGHSRLETAERYEPRSNQWTLIASMHEQRSDASSATLQNRVYICGGFNGRQCLSTAECYNPNTDQWTLITSMNSMRSGVGVIAYANRIFAVGGFDGSRRLATAEAYSPSTNTWDTVLSMKIPRSNFGISVIDDCLFVVGGYNGSTTASEVEYYDEKTNGWSDASNMEISRSALSCCVVHGLSTMANNAVLPFFHFPQMLDEEEEEMEA</sequence>
<dbReference type="Gene3D" id="2.120.10.80">
    <property type="entry name" value="Kelch-type beta propeller"/>
    <property type="match status" value="2"/>
</dbReference>
<dbReference type="InterPro" id="IPR000210">
    <property type="entry name" value="BTB/POZ_dom"/>
</dbReference>
<dbReference type="Gene3D" id="3.30.710.10">
    <property type="entry name" value="Potassium Channel Kv1.1, Chain A"/>
    <property type="match status" value="1"/>
</dbReference>
<dbReference type="SUPFAM" id="SSF54695">
    <property type="entry name" value="POZ domain"/>
    <property type="match status" value="1"/>
</dbReference>
<protein>
    <submittedName>
        <fullName evidence="4">Kelch like family member 10</fullName>
    </submittedName>
</protein>
<evidence type="ECO:0000313" key="5">
    <source>
        <dbReference type="Proteomes" id="UP000264800"/>
    </source>
</evidence>
<organism evidence="4 5">
    <name type="scientific">Kryptolebias marmoratus</name>
    <name type="common">Mangrove killifish</name>
    <name type="synonym">Rivulus marmoratus</name>
    <dbReference type="NCBI Taxonomy" id="37003"/>
    <lineage>
        <taxon>Eukaryota</taxon>
        <taxon>Metazoa</taxon>
        <taxon>Chordata</taxon>
        <taxon>Craniata</taxon>
        <taxon>Vertebrata</taxon>
        <taxon>Euteleostomi</taxon>
        <taxon>Actinopterygii</taxon>
        <taxon>Neopterygii</taxon>
        <taxon>Teleostei</taxon>
        <taxon>Neoteleostei</taxon>
        <taxon>Acanthomorphata</taxon>
        <taxon>Ovalentaria</taxon>
        <taxon>Atherinomorphae</taxon>
        <taxon>Cyprinodontiformes</taxon>
        <taxon>Rivulidae</taxon>
        <taxon>Kryptolebias</taxon>
    </lineage>
</organism>
<dbReference type="Ensembl" id="ENSKMAT00000016908.1">
    <property type="protein sequence ID" value="ENSKMAP00000016674.1"/>
    <property type="gene ID" value="ENSKMAG00000012441.1"/>
</dbReference>
<dbReference type="SMART" id="SM00875">
    <property type="entry name" value="BACK"/>
    <property type="match status" value="1"/>
</dbReference>
<dbReference type="Proteomes" id="UP000264800">
    <property type="component" value="Unplaced"/>
</dbReference>
<reference evidence="4" key="1">
    <citation type="submission" date="2025-08" db="UniProtKB">
        <authorList>
            <consortium name="Ensembl"/>
        </authorList>
    </citation>
    <scope>IDENTIFICATION</scope>
</reference>
<keyword evidence="5" id="KW-1185">Reference proteome</keyword>
<evidence type="ECO:0000259" key="3">
    <source>
        <dbReference type="PROSITE" id="PS50097"/>
    </source>
</evidence>
<proteinExistence type="predicted"/>
<dbReference type="InterPro" id="IPR011333">
    <property type="entry name" value="SKP1/BTB/POZ_sf"/>
</dbReference>